<dbReference type="AlphaFoldDB" id="A0AAX6MN95"/>
<evidence type="ECO:0000313" key="3">
    <source>
        <dbReference type="Proteomes" id="UP001369815"/>
    </source>
</evidence>
<dbReference type="Proteomes" id="UP001369815">
    <property type="component" value="Unassembled WGS sequence"/>
</dbReference>
<feature type="transmembrane region" description="Helical" evidence="1">
    <location>
        <begin position="168"/>
        <end position="185"/>
    </location>
</feature>
<name>A0AAX6MN95_9PEZI</name>
<keyword evidence="1" id="KW-1133">Transmembrane helix</keyword>
<organism evidence="2 3">
    <name type="scientific">Daldinia eschscholtzii</name>
    <dbReference type="NCBI Taxonomy" id="292717"/>
    <lineage>
        <taxon>Eukaryota</taxon>
        <taxon>Fungi</taxon>
        <taxon>Dikarya</taxon>
        <taxon>Ascomycota</taxon>
        <taxon>Pezizomycotina</taxon>
        <taxon>Sordariomycetes</taxon>
        <taxon>Xylariomycetidae</taxon>
        <taxon>Xylariales</taxon>
        <taxon>Hypoxylaceae</taxon>
        <taxon>Daldinia</taxon>
    </lineage>
</organism>
<feature type="transmembrane region" description="Helical" evidence="1">
    <location>
        <begin position="364"/>
        <end position="382"/>
    </location>
</feature>
<feature type="transmembrane region" description="Helical" evidence="1">
    <location>
        <begin position="517"/>
        <end position="540"/>
    </location>
</feature>
<keyword evidence="3" id="KW-1185">Reference proteome</keyword>
<evidence type="ECO:0000256" key="1">
    <source>
        <dbReference type="SAM" id="Phobius"/>
    </source>
</evidence>
<feature type="transmembrane region" description="Helical" evidence="1">
    <location>
        <begin position="552"/>
        <end position="571"/>
    </location>
</feature>
<evidence type="ECO:0000313" key="2">
    <source>
        <dbReference type="EMBL" id="KAK6953964.1"/>
    </source>
</evidence>
<feature type="transmembrane region" description="Helical" evidence="1">
    <location>
        <begin position="191"/>
        <end position="212"/>
    </location>
</feature>
<reference evidence="2 3" key="1">
    <citation type="journal article" date="2024" name="Front Chem Biol">
        <title>Unveiling the potential of Daldinia eschscholtzii MFLUCC 19-0629 through bioactivity and bioinformatics studies for enhanced sustainable agriculture production.</title>
        <authorList>
            <person name="Brooks S."/>
            <person name="Weaver J.A."/>
            <person name="Klomchit A."/>
            <person name="Alharthi S.A."/>
            <person name="Onlamun T."/>
            <person name="Nurani R."/>
            <person name="Vong T.K."/>
            <person name="Alberti F."/>
            <person name="Greco C."/>
        </authorList>
    </citation>
    <scope>NUCLEOTIDE SEQUENCE [LARGE SCALE GENOMIC DNA]</scope>
    <source>
        <strain evidence="2">MFLUCC 19-0629</strain>
    </source>
</reference>
<dbReference type="EMBL" id="JBANMG010000004">
    <property type="protein sequence ID" value="KAK6953964.1"/>
    <property type="molecule type" value="Genomic_DNA"/>
</dbReference>
<feature type="transmembrane region" description="Helical" evidence="1">
    <location>
        <begin position="330"/>
        <end position="352"/>
    </location>
</feature>
<accession>A0AAX6MN95</accession>
<feature type="transmembrane region" description="Helical" evidence="1">
    <location>
        <begin position="592"/>
        <end position="611"/>
    </location>
</feature>
<gene>
    <name evidence="2" type="ORF">Daesc_003926</name>
</gene>
<feature type="transmembrane region" description="Helical" evidence="1">
    <location>
        <begin position="658"/>
        <end position="679"/>
    </location>
</feature>
<protein>
    <submittedName>
        <fullName evidence="2">Uncharacterized protein</fullName>
    </submittedName>
</protein>
<keyword evidence="1" id="KW-0472">Membrane</keyword>
<proteinExistence type="predicted"/>
<keyword evidence="1" id="KW-0812">Transmembrane</keyword>
<sequence>MSPKSAVYLPNEPPDEPLKFPASPGLTYNPPSSLPIGLGGQNFTHCCLRALNDSLVVSSDGNLSYSTTSFVAPGISIEELETAIQNDNLPCGSTFNGDLSGAPVVRVPYYQCTAQCPGWEISHSNAMQQWIGPLVQFIVPSLAFCTNVPRTHKLAIPEIVFKAHPRTLIGFMTYWIRLLGAVVLMTLDTVVWLGICFAFAGPMLLSAVYEYALDRKILEFMAPPNGKPPAMSIRLRAQLLLSIVVGNIRMATLEKDELEVDSRHNSTISSDVEAIPPLKKRKTSKLVHNSVWKRVMVLVDEHEASKSDSRYRGDIVSLPTKLKALLNSQASFGSTIGAPVLFFLGGFVYTVLDADNNLGDNDTAHALAFGLWWMVIPYLAIISSLSRRSFRIADSVQQSCAMLASNSPSTLDGIVYDGGTIDLMDEYEPSSWAQYRTKIKSYKGIGFIVERIEGYNPIETAFEGRFRTVKLWKRGLNKREWVQEAISEYELSSEYRRGDGIPPDELRKALTLNHQDCFYVLVGALFAVLAPCCLAFLTSYNTPQAGLSCRSLTYLVYAISQVCEMALWTCAARLRIRYGTRWSETNPVAKRICWWGQVFVGFFAIFAAVGGTTMQLVGVYRSCACKVPVRYWPRLSDPNAYIVLSDNTAEDIEAAQRWWTVTGSTAVVVVGIVCALAWWHQRRLRKRFRDEADKLDIADVTSEQAA</sequence>
<comment type="caution">
    <text evidence="2">The sequence shown here is derived from an EMBL/GenBank/DDBJ whole genome shotgun (WGS) entry which is preliminary data.</text>
</comment>